<accession>A0ABY5GNY6</accession>
<feature type="chain" id="PRO_5045425605" evidence="2">
    <location>
        <begin position="27"/>
        <end position="128"/>
    </location>
</feature>
<keyword evidence="4" id="KW-1185">Reference proteome</keyword>
<evidence type="ECO:0000313" key="3">
    <source>
        <dbReference type="EMBL" id="UTV30520.1"/>
    </source>
</evidence>
<dbReference type="PIRSF" id="PIRSF029543">
    <property type="entry name" value="UCP029543"/>
    <property type="match status" value="1"/>
</dbReference>
<dbReference type="RefSeq" id="WP_255391879.1">
    <property type="nucleotide sequence ID" value="NZ_CP101509.1"/>
</dbReference>
<keyword evidence="1" id="KW-1133">Transmembrane helix</keyword>
<dbReference type="Proteomes" id="UP001057998">
    <property type="component" value="Chromosome 2"/>
</dbReference>
<keyword evidence="2" id="KW-0732">Signal</keyword>
<keyword evidence="1" id="KW-0472">Membrane</keyword>
<name>A0ABY5GNY6_9GAMM</name>
<evidence type="ECO:0000256" key="2">
    <source>
        <dbReference type="SAM" id="SignalP"/>
    </source>
</evidence>
<proteinExistence type="predicted"/>
<dbReference type="InterPro" id="IPR046735">
    <property type="entry name" value="PA2779-like"/>
</dbReference>
<gene>
    <name evidence="3" type="ORF">NNL38_18280</name>
</gene>
<dbReference type="EMBL" id="CP101509">
    <property type="protein sequence ID" value="UTV30520.1"/>
    <property type="molecule type" value="Genomic_DNA"/>
</dbReference>
<protein>
    <submittedName>
        <fullName evidence="3">PA2779 family protein</fullName>
    </submittedName>
</protein>
<dbReference type="NCBIfam" id="NF033919">
    <property type="entry name" value="PA2779_fam"/>
    <property type="match status" value="1"/>
</dbReference>
<evidence type="ECO:0000313" key="4">
    <source>
        <dbReference type="Proteomes" id="UP001057998"/>
    </source>
</evidence>
<evidence type="ECO:0000256" key="1">
    <source>
        <dbReference type="SAM" id="Phobius"/>
    </source>
</evidence>
<feature type="signal peptide" evidence="2">
    <location>
        <begin position="1"/>
        <end position="26"/>
    </location>
</feature>
<dbReference type="Pfam" id="PF20332">
    <property type="entry name" value="DUF6627"/>
    <property type="match status" value="1"/>
</dbReference>
<organism evidence="3 4">
    <name type="scientific">Photobacterium atrarenae</name>
    <dbReference type="NCBI Taxonomy" id="865757"/>
    <lineage>
        <taxon>Bacteria</taxon>
        <taxon>Pseudomonadati</taxon>
        <taxon>Pseudomonadota</taxon>
        <taxon>Gammaproteobacteria</taxon>
        <taxon>Vibrionales</taxon>
        <taxon>Vibrionaceae</taxon>
        <taxon>Photobacterium</taxon>
    </lineage>
</organism>
<keyword evidence="1" id="KW-0812">Transmembrane</keyword>
<feature type="transmembrane region" description="Helical" evidence="1">
    <location>
        <begin position="98"/>
        <end position="124"/>
    </location>
</feature>
<dbReference type="InterPro" id="IPR016924">
    <property type="entry name" value="UCP029543"/>
</dbReference>
<sequence length="128" mass="13940">MKKPAKILTTAMIMLFSLVQMPLTQAAMITTGEAIQAQQRNIDRDNLLSMLQKDELRAQLAAYGVDAQAAAERISHMTDAEIAMLNDHLDEMPAGESFLSVIGLIVVVLVVTDLIGATDVFPFIRPVS</sequence>
<reference evidence="3" key="1">
    <citation type="submission" date="2022-07" db="EMBL/GenBank/DDBJ databases">
        <title>Genome sequencing of Photobacterium atrarenae GJH2-4.</title>
        <authorList>
            <person name="Park S.-J."/>
        </authorList>
    </citation>
    <scope>NUCLEOTIDE SEQUENCE</scope>
    <source>
        <strain evidence="3">GJH2-4</strain>
    </source>
</reference>